<proteinExistence type="predicted"/>
<dbReference type="EMBL" id="JARKNE010000013">
    <property type="protein sequence ID" value="KAK5772506.1"/>
    <property type="molecule type" value="Genomic_DNA"/>
</dbReference>
<reference evidence="2 3" key="1">
    <citation type="submission" date="2023-03" db="EMBL/GenBank/DDBJ databases">
        <title>WGS of Gossypium arboreum.</title>
        <authorList>
            <person name="Yu D."/>
        </authorList>
    </citation>
    <scope>NUCLEOTIDE SEQUENCE [LARGE SCALE GENOMIC DNA]</scope>
    <source>
        <tissue evidence="2">Leaf</tissue>
    </source>
</reference>
<gene>
    <name evidence="2" type="ORF">PVK06_048795</name>
</gene>
<protein>
    <submittedName>
        <fullName evidence="2">Uncharacterized protein</fullName>
    </submittedName>
</protein>
<keyword evidence="3" id="KW-1185">Reference proteome</keyword>
<dbReference type="Proteomes" id="UP001358586">
    <property type="component" value="Chromosome 13"/>
</dbReference>
<comment type="caution">
    <text evidence="2">The sequence shown here is derived from an EMBL/GenBank/DDBJ whole genome shotgun (WGS) entry which is preliminary data.</text>
</comment>
<accession>A0ABR0MGU3</accession>
<keyword evidence="1" id="KW-0175">Coiled coil</keyword>
<evidence type="ECO:0000256" key="1">
    <source>
        <dbReference type="SAM" id="Coils"/>
    </source>
</evidence>
<organism evidence="2 3">
    <name type="scientific">Gossypium arboreum</name>
    <name type="common">Tree cotton</name>
    <name type="synonym">Gossypium nanking</name>
    <dbReference type="NCBI Taxonomy" id="29729"/>
    <lineage>
        <taxon>Eukaryota</taxon>
        <taxon>Viridiplantae</taxon>
        <taxon>Streptophyta</taxon>
        <taxon>Embryophyta</taxon>
        <taxon>Tracheophyta</taxon>
        <taxon>Spermatophyta</taxon>
        <taxon>Magnoliopsida</taxon>
        <taxon>eudicotyledons</taxon>
        <taxon>Gunneridae</taxon>
        <taxon>Pentapetalae</taxon>
        <taxon>rosids</taxon>
        <taxon>malvids</taxon>
        <taxon>Malvales</taxon>
        <taxon>Malvaceae</taxon>
        <taxon>Malvoideae</taxon>
        <taxon>Gossypium</taxon>
    </lineage>
</organism>
<evidence type="ECO:0000313" key="2">
    <source>
        <dbReference type="EMBL" id="KAK5772506.1"/>
    </source>
</evidence>
<evidence type="ECO:0000313" key="3">
    <source>
        <dbReference type="Proteomes" id="UP001358586"/>
    </source>
</evidence>
<feature type="coiled-coil region" evidence="1">
    <location>
        <begin position="31"/>
        <end position="80"/>
    </location>
</feature>
<sequence>MTRYGRIRFERSFVNPTQYFGSNSQLYLPSTNQAQAKVQRLRDQMTQMQANTVEQIAQLKAEAALREEEAKKKYDELQLQHKTKAAAREVEVIRKYEELQLQLQNMAKMFQQN</sequence>
<name>A0ABR0MGU3_GOSAR</name>